<keyword evidence="2" id="KW-1185">Reference proteome</keyword>
<dbReference type="EMBL" id="JAZAVK010000051">
    <property type="protein sequence ID" value="KAK7427575.1"/>
    <property type="molecule type" value="Genomic_DNA"/>
</dbReference>
<name>A0ABR1I1Z7_9HYPO</name>
<proteinExistence type="predicted"/>
<accession>A0ABR1I1Z7</accession>
<evidence type="ECO:0000313" key="2">
    <source>
        <dbReference type="Proteomes" id="UP001498421"/>
    </source>
</evidence>
<organism evidence="1 2">
    <name type="scientific">Neonectria magnoliae</name>
    <dbReference type="NCBI Taxonomy" id="2732573"/>
    <lineage>
        <taxon>Eukaryota</taxon>
        <taxon>Fungi</taxon>
        <taxon>Dikarya</taxon>
        <taxon>Ascomycota</taxon>
        <taxon>Pezizomycotina</taxon>
        <taxon>Sordariomycetes</taxon>
        <taxon>Hypocreomycetidae</taxon>
        <taxon>Hypocreales</taxon>
        <taxon>Nectriaceae</taxon>
        <taxon>Neonectria</taxon>
    </lineage>
</organism>
<gene>
    <name evidence="1" type="ORF">QQZ08_005850</name>
</gene>
<protein>
    <submittedName>
        <fullName evidence="1">Uncharacterized protein</fullName>
    </submittedName>
</protein>
<sequence length="182" mass="19775">MDEMPADEISIHQIHAGDGDGADIIFDSNGQLIAVSIFPSSSIRGEKHRSVNDHLIGLLGRAVSADMDDDDYDEVVDEVLGVILDAGRDLQSFLSPARLTFQLLETARGTATVVPIVSRGNSNGDSERFHCPFAKASGKLTKASRQVTWKRCLHPGLVLSIQHNPRAEYVWIATDEGANKLP</sequence>
<comment type="caution">
    <text evidence="1">The sequence shown here is derived from an EMBL/GenBank/DDBJ whole genome shotgun (WGS) entry which is preliminary data.</text>
</comment>
<evidence type="ECO:0000313" key="1">
    <source>
        <dbReference type="EMBL" id="KAK7427575.1"/>
    </source>
</evidence>
<reference evidence="1 2" key="1">
    <citation type="journal article" date="2025" name="Microbiol. Resour. Announc.">
        <title>Draft genome sequences for Neonectria magnoliae and Neonectria punicea, canker pathogens of Liriodendron tulipifera and Acer saccharum in West Virginia.</title>
        <authorList>
            <person name="Petronek H.M."/>
            <person name="Kasson M.T."/>
            <person name="Metheny A.M."/>
            <person name="Stauder C.M."/>
            <person name="Lovett B."/>
            <person name="Lynch S.C."/>
            <person name="Garnas J.R."/>
            <person name="Kasson L.R."/>
            <person name="Stajich J.E."/>
        </authorList>
    </citation>
    <scope>NUCLEOTIDE SEQUENCE [LARGE SCALE GENOMIC DNA]</scope>
    <source>
        <strain evidence="1 2">NRRL 64651</strain>
    </source>
</reference>
<dbReference type="Proteomes" id="UP001498421">
    <property type="component" value="Unassembled WGS sequence"/>
</dbReference>